<comment type="catalytic activity">
    <reaction evidence="11">
        <text>an N-acetyl-alpha-D-glucosaminyl-diphospho-di-trans,poly-cis-dolichol + UDP-N-acetyl-alpha-D-glucosamine = an N,N'-diacetylchitobiosyl-diphospho-di-trans,poly-cis-dolichol + UDP + H(+)</text>
        <dbReference type="Rhea" id="RHEA:23380"/>
        <dbReference type="Rhea" id="RHEA-COMP:19507"/>
        <dbReference type="Rhea" id="RHEA-COMP:19510"/>
        <dbReference type="ChEBI" id="CHEBI:15378"/>
        <dbReference type="ChEBI" id="CHEBI:57269"/>
        <dbReference type="ChEBI" id="CHEBI:57705"/>
        <dbReference type="ChEBI" id="CHEBI:58223"/>
        <dbReference type="ChEBI" id="CHEBI:58427"/>
        <dbReference type="EC" id="2.4.1.141"/>
    </reaction>
</comment>
<gene>
    <name evidence="12" type="primary">ALG13</name>
    <name evidence="14" type="ORF">SCHPADRAFT_913122</name>
</gene>
<dbReference type="Pfam" id="PF04101">
    <property type="entry name" value="Glyco_tran_28_C"/>
    <property type="match status" value="1"/>
</dbReference>
<protein>
    <recommendedName>
        <fullName evidence="5 12">UDP-N-acetylglucosamine transferase subunit ALG13</fullName>
        <ecNumber evidence="4 12">2.4.1.141</ecNumber>
    </recommendedName>
    <alternativeName>
        <fullName evidence="10 12">Asparagine-linked glycosylation protein 13</fullName>
    </alternativeName>
</protein>
<evidence type="ECO:0000256" key="3">
    <source>
        <dbReference type="ARBA" id="ARBA00011198"/>
    </source>
</evidence>
<dbReference type="EC" id="2.4.1.141" evidence="4 12"/>
<keyword evidence="15" id="KW-1185">Reference proteome</keyword>
<evidence type="ECO:0000256" key="12">
    <source>
        <dbReference type="RuleBase" id="RU362128"/>
    </source>
</evidence>
<keyword evidence="7 12" id="KW-0808">Transferase</keyword>
<evidence type="ECO:0000313" key="15">
    <source>
        <dbReference type="Proteomes" id="UP000053477"/>
    </source>
</evidence>
<dbReference type="Gene3D" id="3.40.50.2000">
    <property type="entry name" value="Glycogen Phosphorylase B"/>
    <property type="match status" value="1"/>
</dbReference>
<comment type="similarity">
    <text evidence="2 12">Belongs to the glycosyltransferase 28 family.</text>
</comment>
<sequence>MKRVLFTVGSTFFDELVDSALSDIVLEALHSRGAEEITVQCGAYKGKNKELAGISSTPVLSWNEEHGLQLEIYAFKPNLTEEFMRADLVVSHAGSGTIIDVLRLGKPLIVVPNPSLLDNHQQDLATELEKLGYLKATTPRSLHDCISKFEAKELIPFPQKDKGKFQAILDEMMGFD</sequence>
<evidence type="ECO:0000256" key="6">
    <source>
        <dbReference type="ARBA" id="ARBA00022676"/>
    </source>
</evidence>
<dbReference type="GO" id="GO:0006488">
    <property type="term" value="P:dolichol-linked oligosaccharide biosynthetic process"/>
    <property type="evidence" value="ECO:0007669"/>
    <property type="project" value="InterPro"/>
</dbReference>
<proteinExistence type="inferred from homology"/>
<dbReference type="Proteomes" id="UP000053477">
    <property type="component" value="Unassembled WGS sequence"/>
</dbReference>
<evidence type="ECO:0000259" key="13">
    <source>
        <dbReference type="Pfam" id="PF04101"/>
    </source>
</evidence>
<dbReference type="InterPro" id="IPR039042">
    <property type="entry name" value="Alg13-like"/>
</dbReference>
<comment type="function">
    <text evidence="9 12">Involved in protein N-glycosylation. Essential for the second step of the dolichol-linked oligosaccharide pathway.</text>
</comment>
<dbReference type="FunCoup" id="A0A0H2SA48">
    <property type="interactions" value="121"/>
</dbReference>
<dbReference type="STRING" id="27342.A0A0H2SA48"/>
<keyword evidence="8 12" id="KW-0256">Endoplasmic reticulum</keyword>
<evidence type="ECO:0000256" key="11">
    <source>
        <dbReference type="ARBA" id="ARBA00048184"/>
    </source>
</evidence>
<accession>A0A0H2SA48</accession>
<organism evidence="14 15">
    <name type="scientific">Schizopora paradoxa</name>
    <dbReference type="NCBI Taxonomy" id="27342"/>
    <lineage>
        <taxon>Eukaryota</taxon>
        <taxon>Fungi</taxon>
        <taxon>Dikarya</taxon>
        <taxon>Basidiomycota</taxon>
        <taxon>Agaricomycotina</taxon>
        <taxon>Agaricomycetes</taxon>
        <taxon>Hymenochaetales</taxon>
        <taxon>Schizoporaceae</taxon>
        <taxon>Schizopora</taxon>
    </lineage>
</organism>
<evidence type="ECO:0000256" key="7">
    <source>
        <dbReference type="ARBA" id="ARBA00022679"/>
    </source>
</evidence>
<evidence type="ECO:0000256" key="4">
    <source>
        <dbReference type="ARBA" id="ARBA00012614"/>
    </source>
</evidence>
<evidence type="ECO:0000256" key="1">
    <source>
        <dbReference type="ARBA" id="ARBA00004240"/>
    </source>
</evidence>
<evidence type="ECO:0000256" key="8">
    <source>
        <dbReference type="ARBA" id="ARBA00022824"/>
    </source>
</evidence>
<dbReference type="GO" id="GO:0005783">
    <property type="term" value="C:endoplasmic reticulum"/>
    <property type="evidence" value="ECO:0007669"/>
    <property type="project" value="UniProtKB-SubCell"/>
</dbReference>
<reference evidence="14 15" key="1">
    <citation type="submission" date="2015-04" db="EMBL/GenBank/DDBJ databases">
        <title>Complete genome sequence of Schizopora paradoxa KUC8140, a cosmopolitan wood degrader in East Asia.</title>
        <authorList>
            <consortium name="DOE Joint Genome Institute"/>
            <person name="Min B."/>
            <person name="Park H."/>
            <person name="Jang Y."/>
            <person name="Kim J.-J."/>
            <person name="Kim K.H."/>
            <person name="Pangilinan J."/>
            <person name="Lipzen A."/>
            <person name="Riley R."/>
            <person name="Grigoriev I.V."/>
            <person name="Spatafora J.W."/>
            <person name="Choi I.-G."/>
        </authorList>
    </citation>
    <scope>NUCLEOTIDE SEQUENCE [LARGE SCALE GENOMIC DNA]</scope>
    <source>
        <strain evidence="14 15">KUC8140</strain>
    </source>
</reference>
<feature type="domain" description="Glycosyl transferase family 28 C-terminal" evidence="13">
    <location>
        <begin position="4"/>
        <end position="164"/>
    </location>
</feature>
<evidence type="ECO:0000256" key="10">
    <source>
        <dbReference type="ARBA" id="ARBA00032061"/>
    </source>
</evidence>
<dbReference type="SUPFAM" id="SSF53756">
    <property type="entry name" value="UDP-Glycosyltransferase/glycogen phosphorylase"/>
    <property type="match status" value="1"/>
</dbReference>
<comment type="subcellular location">
    <subcellularLocation>
        <location evidence="1 12">Endoplasmic reticulum</location>
    </subcellularLocation>
</comment>
<dbReference type="InParanoid" id="A0A0H2SA48"/>
<dbReference type="EMBL" id="KQ085893">
    <property type="protein sequence ID" value="KLO18578.1"/>
    <property type="molecule type" value="Genomic_DNA"/>
</dbReference>
<dbReference type="AlphaFoldDB" id="A0A0H2SA48"/>
<comment type="subunit">
    <text evidence="3 12">Heterodimer with ALG14 to form a functional enzyme.</text>
</comment>
<dbReference type="PANTHER" id="PTHR12867:SF6">
    <property type="entry name" value="N-ACETYLGLUCOSAMINYLDIPHOSPHODOLICHOL N-ACETYLGLUCOSAMINYLTRANSFERASE"/>
    <property type="match status" value="1"/>
</dbReference>
<dbReference type="OrthoDB" id="20273at2759"/>
<evidence type="ECO:0000256" key="2">
    <source>
        <dbReference type="ARBA" id="ARBA00006962"/>
    </source>
</evidence>
<evidence type="ECO:0000256" key="9">
    <source>
        <dbReference type="ARBA" id="ARBA00024804"/>
    </source>
</evidence>
<dbReference type="PANTHER" id="PTHR12867">
    <property type="entry name" value="GLYCOSYL TRANSFERASE-RELATED"/>
    <property type="match status" value="1"/>
</dbReference>
<dbReference type="InterPro" id="IPR007235">
    <property type="entry name" value="Glyco_trans_28_C"/>
</dbReference>
<name>A0A0H2SA48_9AGAM</name>
<evidence type="ECO:0000313" key="14">
    <source>
        <dbReference type="EMBL" id="KLO18578.1"/>
    </source>
</evidence>
<dbReference type="GO" id="GO:0004577">
    <property type="term" value="F:N-acetylglucosaminyldiphosphodolichol N-acetylglucosaminyltransferase activity"/>
    <property type="evidence" value="ECO:0007669"/>
    <property type="project" value="UniProtKB-EC"/>
</dbReference>
<keyword evidence="6 12" id="KW-0328">Glycosyltransferase</keyword>
<evidence type="ECO:0000256" key="5">
    <source>
        <dbReference type="ARBA" id="ARBA00017468"/>
    </source>
</evidence>